<protein>
    <submittedName>
        <fullName evidence="1">Uncharacterized protein</fullName>
    </submittedName>
</protein>
<proteinExistence type="predicted"/>
<organism evidence="1 2">
    <name type="scientific">Stylosanthes scabra</name>
    <dbReference type="NCBI Taxonomy" id="79078"/>
    <lineage>
        <taxon>Eukaryota</taxon>
        <taxon>Viridiplantae</taxon>
        <taxon>Streptophyta</taxon>
        <taxon>Embryophyta</taxon>
        <taxon>Tracheophyta</taxon>
        <taxon>Spermatophyta</taxon>
        <taxon>Magnoliopsida</taxon>
        <taxon>eudicotyledons</taxon>
        <taxon>Gunneridae</taxon>
        <taxon>Pentapetalae</taxon>
        <taxon>rosids</taxon>
        <taxon>fabids</taxon>
        <taxon>Fabales</taxon>
        <taxon>Fabaceae</taxon>
        <taxon>Papilionoideae</taxon>
        <taxon>50 kb inversion clade</taxon>
        <taxon>dalbergioids sensu lato</taxon>
        <taxon>Dalbergieae</taxon>
        <taxon>Pterocarpus clade</taxon>
        <taxon>Stylosanthes</taxon>
    </lineage>
</organism>
<dbReference type="EMBL" id="JASCZI010122204">
    <property type="protein sequence ID" value="MED6163897.1"/>
    <property type="molecule type" value="Genomic_DNA"/>
</dbReference>
<gene>
    <name evidence="1" type="ORF">PIB30_084558</name>
</gene>
<evidence type="ECO:0000313" key="1">
    <source>
        <dbReference type="EMBL" id="MED6163897.1"/>
    </source>
</evidence>
<reference evidence="1 2" key="1">
    <citation type="journal article" date="2023" name="Plants (Basel)">
        <title>Bridging the Gap: Combining Genomics and Transcriptomics Approaches to Understand Stylosanthes scabra, an Orphan Legume from the Brazilian Caatinga.</title>
        <authorList>
            <person name="Ferreira-Neto J.R.C."/>
            <person name="da Silva M.D."/>
            <person name="Binneck E."/>
            <person name="de Melo N.F."/>
            <person name="da Silva R.H."/>
            <person name="de Melo A.L.T.M."/>
            <person name="Pandolfi V."/>
            <person name="Bustamante F.O."/>
            <person name="Brasileiro-Vidal A.C."/>
            <person name="Benko-Iseppon A.M."/>
        </authorList>
    </citation>
    <scope>NUCLEOTIDE SEQUENCE [LARGE SCALE GENOMIC DNA]</scope>
    <source>
        <tissue evidence="1">Leaves</tissue>
    </source>
</reference>
<name>A0ABU6URD9_9FABA</name>
<evidence type="ECO:0000313" key="2">
    <source>
        <dbReference type="Proteomes" id="UP001341840"/>
    </source>
</evidence>
<keyword evidence="2" id="KW-1185">Reference proteome</keyword>
<accession>A0ABU6URD9</accession>
<comment type="caution">
    <text evidence="1">The sequence shown here is derived from an EMBL/GenBank/DDBJ whole genome shotgun (WGS) entry which is preliminary data.</text>
</comment>
<sequence length="125" mass="14107">MPATLKLSAVPSVNLFVSSDNQTSNGRFRRRSQIHDTLPREIKSAFRSLAKLYHFDVAAVRQLPDSETSLRYGTCTRCWSVTTYTLTFTPEGLLISCRVWWLEIDLALPKGLISNSPAREAFVSQ</sequence>
<dbReference type="Proteomes" id="UP001341840">
    <property type="component" value="Unassembled WGS sequence"/>
</dbReference>